<gene>
    <name evidence="1" type="ORF">EVA_19126</name>
</gene>
<comment type="caution">
    <text evidence="1">The sequence shown here is derived from an EMBL/GenBank/DDBJ whole genome shotgun (WGS) entry which is preliminary data.</text>
</comment>
<name>J9FT65_9ZZZZ</name>
<dbReference type="EMBL" id="AMCI01007357">
    <property type="protein sequence ID" value="EJW92767.1"/>
    <property type="molecule type" value="Genomic_DNA"/>
</dbReference>
<reference evidence="1" key="1">
    <citation type="journal article" date="2012" name="PLoS ONE">
        <title>Gene sets for utilization of primary and secondary nutrition supplies in the distal gut of endangered iberian lynx.</title>
        <authorList>
            <person name="Alcaide M."/>
            <person name="Messina E."/>
            <person name="Richter M."/>
            <person name="Bargiela R."/>
            <person name="Peplies J."/>
            <person name="Huws S.A."/>
            <person name="Newbold C.J."/>
            <person name="Golyshin P.N."/>
            <person name="Simon M.A."/>
            <person name="Lopez G."/>
            <person name="Yakimov M.M."/>
            <person name="Ferrer M."/>
        </authorList>
    </citation>
    <scope>NUCLEOTIDE SEQUENCE</scope>
</reference>
<dbReference type="AlphaFoldDB" id="J9FT65"/>
<accession>J9FT65</accession>
<sequence>MSSDVDTFELLTPSADLLPILTG</sequence>
<feature type="non-terminal residue" evidence="1">
    <location>
        <position position="23"/>
    </location>
</feature>
<organism evidence="1">
    <name type="scientific">gut metagenome</name>
    <dbReference type="NCBI Taxonomy" id="749906"/>
    <lineage>
        <taxon>unclassified sequences</taxon>
        <taxon>metagenomes</taxon>
        <taxon>organismal metagenomes</taxon>
    </lineage>
</organism>
<proteinExistence type="predicted"/>
<protein>
    <submittedName>
        <fullName evidence="1">Uncharacterized protein</fullName>
    </submittedName>
</protein>
<evidence type="ECO:0000313" key="1">
    <source>
        <dbReference type="EMBL" id="EJW92767.1"/>
    </source>
</evidence>